<dbReference type="SUPFAM" id="SSF141868">
    <property type="entry name" value="EAL domain-like"/>
    <property type="match status" value="1"/>
</dbReference>
<dbReference type="Gene3D" id="3.20.20.450">
    <property type="entry name" value="EAL domain"/>
    <property type="match status" value="1"/>
</dbReference>
<keyword evidence="1" id="KW-0812">Transmembrane</keyword>
<name>A0ABW6K113_9BACI</name>
<dbReference type="PROSITE" id="PS50924">
    <property type="entry name" value="MHYT"/>
    <property type="match status" value="1"/>
</dbReference>
<feature type="transmembrane region" description="Helical" evidence="1">
    <location>
        <begin position="115"/>
        <end position="136"/>
    </location>
</feature>
<dbReference type="InterPro" id="IPR001633">
    <property type="entry name" value="EAL_dom"/>
</dbReference>
<feature type="transmembrane region" description="Helical" evidence="1">
    <location>
        <begin position="226"/>
        <end position="248"/>
    </location>
</feature>
<feature type="transmembrane region" description="Helical" evidence="1">
    <location>
        <begin position="181"/>
        <end position="200"/>
    </location>
</feature>
<dbReference type="SUPFAM" id="SSF55073">
    <property type="entry name" value="Nucleotide cyclase"/>
    <property type="match status" value="1"/>
</dbReference>
<feature type="transmembrane region" description="Helical" evidence="1">
    <location>
        <begin position="148"/>
        <end position="169"/>
    </location>
</feature>
<evidence type="ECO:0000313" key="5">
    <source>
        <dbReference type="Proteomes" id="UP001601058"/>
    </source>
</evidence>
<evidence type="ECO:0000313" key="4">
    <source>
        <dbReference type="EMBL" id="MFE8697434.1"/>
    </source>
</evidence>
<feature type="transmembrane region" description="Helical" evidence="1">
    <location>
        <begin position="20"/>
        <end position="40"/>
    </location>
</feature>
<sequence>MFSPPPVDHFIKISGEYSLSIIILSIIISSLASFTALSMNERMQQNSFFHRYFWLMLASLAMGFGIWSMHFVGMSALSLPIMMHYDNLLTILSTIPSIISSFLAFYFVNQINRSLRSYIFAGIAMGIGISTMHYTGMASMVMDATYVYNPWVFSLSVIIAIIVSFAALFIFSHLHYYMKNYFIKGLTSILMGLAVSSMHYTGMAGTSFYVPIQKVIVTEHHMDRSLLITGVTIGIIVLMSLLLLSSLVDRYVDFRVSHFDILTKLPNRRSFEKVLNNDGISRSIAVWNIHNLEKVNTEYGYLFGDEIIRNVVHCLKHLNLPMTDLYRIEGNRFALLAQGEDRIDELQSAMESIALRWKQPMVIQNKQYKLEAACALSAIDADQSPKKLYSNTLAVLASPTISYKLEVIRFDPVIHTLSFEQEILNSIDQAMENDELFLVYQPKVNVNAHKIDGLEALIRWNHPHYGFLSPAIFIPILEQNQRICDVTDWVIQKASKQFRKWHEQKLPVFQIAINIPGEYVTSPRLMKKLKKALVQNNIDPIHFELEITETSVIESVESTMRAISAFREAGFSVALDDFGTGISSLSNLRQMPISTLKIDKSFIDEVPKSKKDSSILGAIIALGHSLNLTIVIEGVETKDQVDFLLSTGFQLTLQGYYYAKPMMATELSEWIEKF</sequence>
<keyword evidence="1" id="KW-1133">Transmembrane helix</keyword>
<dbReference type="PANTHER" id="PTHR33121">
    <property type="entry name" value="CYCLIC DI-GMP PHOSPHODIESTERASE PDEF"/>
    <property type="match status" value="1"/>
</dbReference>
<dbReference type="SMART" id="SM00267">
    <property type="entry name" value="GGDEF"/>
    <property type="match status" value="1"/>
</dbReference>
<dbReference type="Pfam" id="PF00563">
    <property type="entry name" value="EAL"/>
    <property type="match status" value="1"/>
</dbReference>
<dbReference type="PANTHER" id="PTHR33121:SF79">
    <property type="entry name" value="CYCLIC DI-GMP PHOSPHODIESTERASE PDED-RELATED"/>
    <property type="match status" value="1"/>
</dbReference>
<keyword evidence="5" id="KW-1185">Reference proteome</keyword>
<feature type="transmembrane region" description="Helical" evidence="1">
    <location>
        <begin position="88"/>
        <end position="108"/>
    </location>
</feature>
<protein>
    <submittedName>
        <fullName evidence="4">EAL domain-containing protein</fullName>
    </submittedName>
</protein>
<keyword evidence="1" id="KW-0472">Membrane</keyword>
<dbReference type="Proteomes" id="UP001601058">
    <property type="component" value="Unassembled WGS sequence"/>
</dbReference>
<dbReference type="InterPro" id="IPR005330">
    <property type="entry name" value="MHYT_dom"/>
</dbReference>
<dbReference type="Gene3D" id="3.30.70.270">
    <property type="match status" value="1"/>
</dbReference>
<feature type="domain" description="MHYT" evidence="3">
    <location>
        <begin position="17"/>
        <end position="209"/>
    </location>
</feature>
<dbReference type="Pfam" id="PF03707">
    <property type="entry name" value="MHYT"/>
    <property type="match status" value="3"/>
</dbReference>
<evidence type="ECO:0000259" key="2">
    <source>
        <dbReference type="PROSITE" id="PS50883"/>
    </source>
</evidence>
<evidence type="ECO:0000256" key="1">
    <source>
        <dbReference type="PROSITE-ProRule" id="PRU00244"/>
    </source>
</evidence>
<organism evidence="4 5">
    <name type="scientific">Cytobacillus mangrovibacter</name>
    <dbReference type="NCBI Taxonomy" id="3299024"/>
    <lineage>
        <taxon>Bacteria</taxon>
        <taxon>Bacillati</taxon>
        <taxon>Bacillota</taxon>
        <taxon>Bacilli</taxon>
        <taxon>Bacillales</taxon>
        <taxon>Bacillaceae</taxon>
        <taxon>Cytobacillus</taxon>
    </lineage>
</organism>
<proteinExistence type="predicted"/>
<feature type="domain" description="EAL" evidence="2">
    <location>
        <begin position="420"/>
        <end position="674"/>
    </location>
</feature>
<accession>A0ABW6K113</accession>
<dbReference type="CDD" id="cd01948">
    <property type="entry name" value="EAL"/>
    <property type="match status" value="1"/>
</dbReference>
<dbReference type="InterPro" id="IPR000160">
    <property type="entry name" value="GGDEF_dom"/>
</dbReference>
<dbReference type="Pfam" id="PF00990">
    <property type="entry name" value="GGDEF"/>
    <property type="match status" value="1"/>
</dbReference>
<dbReference type="EMBL" id="JBIACJ010000007">
    <property type="protein sequence ID" value="MFE8697434.1"/>
    <property type="molecule type" value="Genomic_DNA"/>
</dbReference>
<dbReference type="InterPro" id="IPR043128">
    <property type="entry name" value="Rev_trsase/Diguanyl_cyclase"/>
</dbReference>
<comment type="caution">
    <text evidence="4">The sequence shown here is derived from an EMBL/GenBank/DDBJ whole genome shotgun (WGS) entry which is preliminary data.</text>
</comment>
<feature type="transmembrane region" description="Helical" evidence="1">
    <location>
        <begin position="52"/>
        <end position="76"/>
    </location>
</feature>
<dbReference type="PROSITE" id="PS50883">
    <property type="entry name" value="EAL"/>
    <property type="match status" value="1"/>
</dbReference>
<dbReference type="InterPro" id="IPR035919">
    <property type="entry name" value="EAL_sf"/>
</dbReference>
<dbReference type="InterPro" id="IPR050706">
    <property type="entry name" value="Cyclic-di-GMP_PDE-like"/>
</dbReference>
<dbReference type="InterPro" id="IPR029787">
    <property type="entry name" value="Nucleotide_cyclase"/>
</dbReference>
<evidence type="ECO:0000259" key="3">
    <source>
        <dbReference type="PROSITE" id="PS50924"/>
    </source>
</evidence>
<dbReference type="RefSeq" id="WP_389220612.1">
    <property type="nucleotide sequence ID" value="NZ_JBIACJ010000007.1"/>
</dbReference>
<gene>
    <name evidence="4" type="ORF">ACFYKT_13910</name>
</gene>
<dbReference type="SMART" id="SM00052">
    <property type="entry name" value="EAL"/>
    <property type="match status" value="1"/>
</dbReference>
<reference evidence="4 5" key="1">
    <citation type="submission" date="2024-08" db="EMBL/GenBank/DDBJ databases">
        <title>Two novel Cytobacillus novel species.</title>
        <authorList>
            <person name="Liu G."/>
        </authorList>
    </citation>
    <scope>NUCLEOTIDE SEQUENCE [LARGE SCALE GENOMIC DNA]</scope>
    <source>
        <strain evidence="4 5">FJAT-53684</strain>
    </source>
</reference>